<dbReference type="InterPro" id="IPR008271">
    <property type="entry name" value="Ser/Thr_kinase_AS"/>
</dbReference>
<evidence type="ECO:0000256" key="5">
    <source>
        <dbReference type="ARBA" id="ARBA00022679"/>
    </source>
</evidence>
<keyword evidence="10" id="KW-0106">Calcium</keyword>
<dbReference type="Pfam" id="PF13499">
    <property type="entry name" value="EF-hand_7"/>
    <property type="match status" value="2"/>
</dbReference>
<name>A0A9P1FUM2_9DINO</name>
<dbReference type="SUPFAM" id="SSF56112">
    <property type="entry name" value="Protein kinase-like (PK-like)"/>
    <property type="match status" value="1"/>
</dbReference>
<dbReference type="InterPro" id="IPR000719">
    <property type="entry name" value="Prot_kinase_dom"/>
</dbReference>
<dbReference type="InterPro" id="IPR018247">
    <property type="entry name" value="EF_Hand_1_Ca_BS"/>
</dbReference>
<dbReference type="PROSITE" id="PS00107">
    <property type="entry name" value="PROTEIN_KINASE_ATP"/>
    <property type="match status" value="1"/>
</dbReference>
<dbReference type="PANTHER" id="PTHR24349">
    <property type="entry name" value="SERINE/THREONINE-PROTEIN KINASE"/>
    <property type="match status" value="1"/>
</dbReference>
<evidence type="ECO:0000256" key="10">
    <source>
        <dbReference type="ARBA" id="ARBA00022837"/>
    </source>
</evidence>
<dbReference type="Gene3D" id="1.10.238.10">
    <property type="entry name" value="EF-hand"/>
    <property type="match status" value="2"/>
</dbReference>
<evidence type="ECO:0000313" key="20">
    <source>
        <dbReference type="Proteomes" id="UP001152797"/>
    </source>
</evidence>
<dbReference type="GO" id="GO:0005509">
    <property type="term" value="F:calcium ion binding"/>
    <property type="evidence" value="ECO:0007669"/>
    <property type="project" value="InterPro"/>
</dbReference>
<comment type="cofactor">
    <cofactor evidence="1">
        <name>Mg(2+)</name>
        <dbReference type="ChEBI" id="CHEBI:18420"/>
    </cofactor>
</comment>
<keyword evidence="9 19" id="KW-0418">Kinase</keyword>
<comment type="subunit">
    <text evidence="2">Monomer.</text>
</comment>
<keyword evidence="7" id="KW-0677">Repeat</keyword>
<evidence type="ECO:0000256" key="14">
    <source>
        <dbReference type="ARBA" id="ARBA00048679"/>
    </source>
</evidence>
<dbReference type="InterPro" id="IPR011009">
    <property type="entry name" value="Kinase-like_dom_sf"/>
</dbReference>
<dbReference type="Gene3D" id="1.10.510.10">
    <property type="entry name" value="Transferase(Phosphotransferase) domain 1"/>
    <property type="match status" value="1"/>
</dbReference>
<sequence length="569" mass="64451">MAKTLLEQVSRSGPLDCPSVKVSSTGSSSKCVEEFEVEHKFSVKNLLPSRLNADVCARYDFDNEQIGQGAFGSVFVARDKRQQERKVAVKKMLIMDGEQKESFEKEAQIMKDLDHPNICRLLEVYQKGRFMYFVMELCEGKDVFDRMLEQEEHSFGEPQAADIIRQVASALHYAHNLGIAHRDIKPENLVFVSKDPNSNHVKVIDWGLGFYFGDHRMKSAVGSLQYCAPEVLQADHWTAGFKSGYSCACDLWSLGVCTYVMLCGKPPFWGCMHQQLKMMKKEKFPMEDEVWQAISPEAKDLVKSLLRLNQKKRLSLDKVLSHPWFTVQNLRTRQLSGQVARRVLANMKNFSNLDHFYSICVAAVARQLDSRNLNEVHKVFCNLDRNGDGVLTLEEVKEGFSFIYSPNSPEMQELEQIFRMLDKDGSGYIDYTEFCAAGVGERIFLEESALWGAFDAFDCGAHDGKITLDEITRVLSNADVKKVWSKDVLDETAKKALGHFDQNGDGSITFDEFCELMRNHAASRRQARTQLAASTGLISEEIGKLEDRVTMEAKTFAGKDFTRAYSIDA</sequence>
<dbReference type="SUPFAM" id="SSF47473">
    <property type="entry name" value="EF-hand"/>
    <property type="match status" value="1"/>
</dbReference>
<feature type="domain" description="EF-hand" evidence="17">
    <location>
        <begin position="371"/>
        <end position="406"/>
    </location>
</feature>
<evidence type="ECO:0000256" key="3">
    <source>
        <dbReference type="ARBA" id="ARBA00012513"/>
    </source>
</evidence>
<dbReference type="GO" id="GO:0004674">
    <property type="term" value="F:protein serine/threonine kinase activity"/>
    <property type="evidence" value="ECO:0007669"/>
    <property type="project" value="UniProtKB-KW"/>
</dbReference>
<dbReference type="GO" id="GO:0005524">
    <property type="term" value="F:ATP binding"/>
    <property type="evidence" value="ECO:0007669"/>
    <property type="project" value="UniProtKB-UniRule"/>
</dbReference>
<evidence type="ECO:0000256" key="2">
    <source>
        <dbReference type="ARBA" id="ARBA00011245"/>
    </source>
</evidence>
<evidence type="ECO:0000256" key="1">
    <source>
        <dbReference type="ARBA" id="ARBA00001946"/>
    </source>
</evidence>
<keyword evidence="6" id="KW-0479">Metal-binding</keyword>
<evidence type="ECO:0000313" key="19">
    <source>
        <dbReference type="EMBL" id="CAL4774737.1"/>
    </source>
</evidence>
<dbReference type="Gene3D" id="3.30.200.20">
    <property type="entry name" value="Phosphorylase Kinase, domain 1"/>
    <property type="match status" value="1"/>
</dbReference>
<evidence type="ECO:0000259" key="17">
    <source>
        <dbReference type="PROSITE" id="PS50222"/>
    </source>
</evidence>
<keyword evidence="11 15" id="KW-0067">ATP-binding</keyword>
<accession>A0A9P1FUM2</accession>
<dbReference type="CDD" id="cd05117">
    <property type="entry name" value="STKc_CAMK"/>
    <property type="match status" value="1"/>
</dbReference>
<keyword evidence="4" id="KW-0723">Serine/threonine-protein kinase</keyword>
<dbReference type="Pfam" id="PF00069">
    <property type="entry name" value="Pkinase"/>
    <property type="match status" value="1"/>
</dbReference>
<evidence type="ECO:0000256" key="11">
    <source>
        <dbReference type="ARBA" id="ARBA00022840"/>
    </source>
</evidence>
<dbReference type="EMBL" id="CAMXCT020001166">
    <property type="protein sequence ID" value="CAL1140800.1"/>
    <property type="molecule type" value="Genomic_DNA"/>
</dbReference>
<evidence type="ECO:0000256" key="13">
    <source>
        <dbReference type="ARBA" id="ARBA00047899"/>
    </source>
</evidence>
<dbReference type="SMART" id="SM00220">
    <property type="entry name" value="S_TKc"/>
    <property type="match status" value="1"/>
</dbReference>
<feature type="binding site" evidence="15">
    <location>
        <position position="91"/>
    </location>
    <ligand>
        <name>ATP</name>
        <dbReference type="ChEBI" id="CHEBI:30616"/>
    </ligand>
</feature>
<comment type="caution">
    <text evidence="18">The sequence shown here is derived from an EMBL/GenBank/DDBJ whole genome shotgun (WGS) entry which is preliminary data.</text>
</comment>
<evidence type="ECO:0000256" key="6">
    <source>
        <dbReference type="ARBA" id="ARBA00022723"/>
    </source>
</evidence>
<evidence type="ECO:0000256" key="8">
    <source>
        <dbReference type="ARBA" id="ARBA00022741"/>
    </source>
</evidence>
<reference evidence="18" key="1">
    <citation type="submission" date="2022-10" db="EMBL/GenBank/DDBJ databases">
        <authorList>
            <person name="Chen Y."/>
            <person name="Dougan E. K."/>
            <person name="Chan C."/>
            <person name="Rhodes N."/>
            <person name="Thang M."/>
        </authorList>
    </citation>
    <scope>NUCLEOTIDE SEQUENCE</scope>
</reference>
<evidence type="ECO:0000256" key="7">
    <source>
        <dbReference type="ARBA" id="ARBA00022737"/>
    </source>
</evidence>
<protein>
    <recommendedName>
        <fullName evidence="3">non-specific serine/threonine protein kinase</fullName>
        <ecNumber evidence="3">2.7.11.1</ecNumber>
    </recommendedName>
</protein>
<evidence type="ECO:0000256" key="4">
    <source>
        <dbReference type="ARBA" id="ARBA00022527"/>
    </source>
</evidence>
<feature type="domain" description="EF-hand" evidence="17">
    <location>
        <begin position="409"/>
        <end position="444"/>
    </location>
</feature>
<dbReference type="InterPro" id="IPR002048">
    <property type="entry name" value="EF_hand_dom"/>
</dbReference>
<dbReference type="InterPro" id="IPR050205">
    <property type="entry name" value="CDPK_Ser/Thr_kinases"/>
</dbReference>
<evidence type="ECO:0000313" key="18">
    <source>
        <dbReference type="EMBL" id="CAI3987425.1"/>
    </source>
</evidence>
<dbReference type="EMBL" id="CAMXCT030001166">
    <property type="protein sequence ID" value="CAL4774737.1"/>
    <property type="molecule type" value="Genomic_DNA"/>
</dbReference>
<dbReference type="PROSITE" id="PS00018">
    <property type="entry name" value="EF_HAND_1"/>
    <property type="match status" value="3"/>
</dbReference>
<keyword evidence="5" id="KW-0808">Transferase</keyword>
<organism evidence="18">
    <name type="scientific">Cladocopium goreaui</name>
    <dbReference type="NCBI Taxonomy" id="2562237"/>
    <lineage>
        <taxon>Eukaryota</taxon>
        <taxon>Sar</taxon>
        <taxon>Alveolata</taxon>
        <taxon>Dinophyceae</taxon>
        <taxon>Suessiales</taxon>
        <taxon>Symbiodiniaceae</taxon>
        <taxon>Cladocopium</taxon>
    </lineage>
</organism>
<dbReference type="FunFam" id="3.30.200.20:FF:000315">
    <property type="entry name" value="Calcium-dependent protein kinase 3"/>
    <property type="match status" value="1"/>
</dbReference>
<dbReference type="InterPro" id="IPR011992">
    <property type="entry name" value="EF-hand-dom_pair"/>
</dbReference>
<dbReference type="SMART" id="SM00054">
    <property type="entry name" value="EFh"/>
    <property type="match status" value="3"/>
</dbReference>
<evidence type="ECO:0000256" key="15">
    <source>
        <dbReference type="PROSITE-ProRule" id="PRU10141"/>
    </source>
</evidence>
<dbReference type="CDD" id="cd00051">
    <property type="entry name" value="EFh"/>
    <property type="match status" value="1"/>
</dbReference>
<evidence type="ECO:0000256" key="9">
    <source>
        <dbReference type="ARBA" id="ARBA00022777"/>
    </source>
</evidence>
<evidence type="ECO:0000256" key="12">
    <source>
        <dbReference type="ARBA" id="ARBA00024334"/>
    </source>
</evidence>
<comment type="catalytic activity">
    <reaction evidence="14">
        <text>L-seryl-[protein] + ATP = O-phospho-L-seryl-[protein] + ADP + H(+)</text>
        <dbReference type="Rhea" id="RHEA:17989"/>
        <dbReference type="Rhea" id="RHEA-COMP:9863"/>
        <dbReference type="Rhea" id="RHEA-COMP:11604"/>
        <dbReference type="ChEBI" id="CHEBI:15378"/>
        <dbReference type="ChEBI" id="CHEBI:29999"/>
        <dbReference type="ChEBI" id="CHEBI:30616"/>
        <dbReference type="ChEBI" id="CHEBI:83421"/>
        <dbReference type="ChEBI" id="CHEBI:456216"/>
        <dbReference type="EC" id="2.7.11.1"/>
    </reaction>
</comment>
<dbReference type="AlphaFoldDB" id="A0A9P1FUM2"/>
<keyword evidence="20" id="KW-1185">Reference proteome</keyword>
<dbReference type="Proteomes" id="UP001152797">
    <property type="component" value="Unassembled WGS sequence"/>
</dbReference>
<dbReference type="OrthoDB" id="1738954at2759"/>
<dbReference type="EC" id="2.7.11.1" evidence="3"/>
<reference evidence="19 20" key="2">
    <citation type="submission" date="2024-05" db="EMBL/GenBank/DDBJ databases">
        <authorList>
            <person name="Chen Y."/>
            <person name="Shah S."/>
            <person name="Dougan E. K."/>
            <person name="Thang M."/>
            <person name="Chan C."/>
        </authorList>
    </citation>
    <scope>NUCLEOTIDE SEQUENCE [LARGE SCALE GENOMIC DNA]</scope>
</reference>
<proteinExistence type="inferred from homology"/>
<evidence type="ECO:0000259" key="16">
    <source>
        <dbReference type="PROSITE" id="PS50011"/>
    </source>
</evidence>
<dbReference type="PROSITE" id="PS00108">
    <property type="entry name" value="PROTEIN_KINASE_ST"/>
    <property type="match status" value="1"/>
</dbReference>
<feature type="domain" description="EF-hand" evidence="17">
    <location>
        <begin position="488"/>
        <end position="523"/>
    </location>
</feature>
<feature type="domain" description="Protein kinase" evidence="16">
    <location>
        <begin position="60"/>
        <end position="325"/>
    </location>
</feature>
<comment type="similarity">
    <text evidence="12">Belongs to the protein kinase superfamily. Ser/Thr protein kinase family. CDPK subfamily.</text>
</comment>
<keyword evidence="8 15" id="KW-0547">Nucleotide-binding</keyword>
<dbReference type="PROSITE" id="PS50011">
    <property type="entry name" value="PROTEIN_KINASE_DOM"/>
    <property type="match status" value="1"/>
</dbReference>
<comment type="catalytic activity">
    <reaction evidence="13">
        <text>L-threonyl-[protein] + ATP = O-phospho-L-threonyl-[protein] + ADP + H(+)</text>
        <dbReference type="Rhea" id="RHEA:46608"/>
        <dbReference type="Rhea" id="RHEA-COMP:11060"/>
        <dbReference type="Rhea" id="RHEA-COMP:11605"/>
        <dbReference type="ChEBI" id="CHEBI:15378"/>
        <dbReference type="ChEBI" id="CHEBI:30013"/>
        <dbReference type="ChEBI" id="CHEBI:30616"/>
        <dbReference type="ChEBI" id="CHEBI:61977"/>
        <dbReference type="ChEBI" id="CHEBI:456216"/>
        <dbReference type="EC" id="2.7.11.1"/>
    </reaction>
</comment>
<gene>
    <name evidence="18" type="ORF">C1SCF055_LOCUS14696</name>
</gene>
<dbReference type="EMBL" id="CAMXCT010001166">
    <property type="protein sequence ID" value="CAI3987425.1"/>
    <property type="molecule type" value="Genomic_DNA"/>
</dbReference>
<dbReference type="FunFam" id="1.10.510.10:FF:000571">
    <property type="entry name" value="Maternal embryonic leucine zipper kinase"/>
    <property type="match status" value="1"/>
</dbReference>
<dbReference type="PROSITE" id="PS50222">
    <property type="entry name" value="EF_HAND_2"/>
    <property type="match status" value="3"/>
</dbReference>
<dbReference type="InterPro" id="IPR017441">
    <property type="entry name" value="Protein_kinase_ATP_BS"/>
</dbReference>